<sequence>MPAYRVSKPCPLLRSNPSGFKIFWCTMDEEGTIVAGNGEFTWYKRGDKLLPQAIEKIICGLKFGVDAGKYLWVSLAAKKFGRVEEQGLKESFLSHVGTSGVKAFLKWKTEQGVRGDWPDKPYKQQHTHYLCPVERDFKSLVINV</sequence>
<protein>
    <submittedName>
        <fullName evidence="1">Uncharacterized protein</fullName>
    </submittedName>
</protein>
<organism evidence="1 2">
    <name type="scientific">Trichophyton equinum (strain ATCC MYA-4606 / CBS 127.97)</name>
    <name type="common">Horse ringworm fungus</name>
    <dbReference type="NCBI Taxonomy" id="559882"/>
    <lineage>
        <taxon>Eukaryota</taxon>
        <taxon>Fungi</taxon>
        <taxon>Dikarya</taxon>
        <taxon>Ascomycota</taxon>
        <taxon>Pezizomycotina</taxon>
        <taxon>Eurotiomycetes</taxon>
        <taxon>Eurotiomycetidae</taxon>
        <taxon>Onygenales</taxon>
        <taxon>Arthrodermataceae</taxon>
        <taxon>Trichophyton</taxon>
    </lineage>
</organism>
<dbReference type="HOGENOM" id="CLU_1797823_0_0_1"/>
<reference evidence="2" key="1">
    <citation type="journal article" date="2012" name="MBio">
        <title>Comparative genome analysis of Trichophyton rubrum and related dermatophytes reveals candidate genes involved in infection.</title>
        <authorList>
            <person name="Martinez D.A."/>
            <person name="Oliver B.G."/>
            <person name="Graeser Y."/>
            <person name="Goldberg J.M."/>
            <person name="Li W."/>
            <person name="Martinez-Rossi N.M."/>
            <person name="Monod M."/>
            <person name="Shelest E."/>
            <person name="Barton R.C."/>
            <person name="Birch E."/>
            <person name="Brakhage A.A."/>
            <person name="Chen Z."/>
            <person name="Gurr S.J."/>
            <person name="Heiman D."/>
            <person name="Heitman J."/>
            <person name="Kosti I."/>
            <person name="Rossi A."/>
            <person name="Saif S."/>
            <person name="Samalova M."/>
            <person name="Saunders C.W."/>
            <person name="Shea T."/>
            <person name="Summerbell R.C."/>
            <person name="Xu J."/>
            <person name="Young S."/>
            <person name="Zeng Q."/>
            <person name="Birren B.W."/>
            <person name="Cuomo C.A."/>
            <person name="White T.C."/>
        </authorList>
    </citation>
    <scope>NUCLEOTIDE SEQUENCE [LARGE SCALE GENOMIC DNA]</scope>
    <source>
        <strain evidence="2">ATCC MYA-4606 / CBS 127.97</strain>
    </source>
</reference>
<gene>
    <name evidence="1" type="ORF">TEQG_08081</name>
</gene>
<keyword evidence="2" id="KW-1185">Reference proteome</keyword>
<name>F2Q4I5_TRIEC</name>
<dbReference type="AlphaFoldDB" id="F2Q4I5"/>
<dbReference type="Proteomes" id="UP000009169">
    <property type="component" value="Unassembled WGS sequence"/>
</dbReference>
<evidence type="ECO:0000313" key="2">
    <source>
        <dbReference type="Proteomes" id="UP000009169"/>
    </source>
</evidence>
<accession>F2Q4I5</accession>
<evidence type="ECO:0000313" key="1">
    <source>
        <dbReference type="EMBL" id="EGE09053.1"/>
    </source>
</evidence>
<proteinExistence type="predicted"/>
<dbReference type="VEuPathDB" id="FungiDB:TEQG_08081"/>
<dbReference type="EMBL" id="DS995793">
    <property type="protein sequence ID" value="EGE09053.1"/>
    <property type="molecule type" value="Genomic_DNA"/>
</dbReference>